<reference evidence="2 3" key="1">
    <citation type="submission" date="2019-06" db="EMBL/GenBank/DDBJ databases">
        <title>New taxonomy in bacterial strain CC-CFT640, isolated from vineyard.</title>
        <authorList>
            <person name="Lin S.-Y."/>
            <person name="Tsai C.-F."/>
            <person name="Young C.-C."/>
        </authorList>
    </citation>
    <scope>NUCLEOTIDE SEQUENCE [LARGE SCALE GENOMIC DNA]</scope>
    <source>
        <strain evidence="2 3">CC-CFT640</strain>
    </source>
</reference>
<dbReference type="GO" id="GO:0043565">
    <property type="term" value="F:sequence-specific DNA binding"/>
    <property type="evidence" value="ECO:0007669"/>
    <property type="project" value="InterPro"/>
</dbReference>
<gene>
    <name evidence="2" type="ORF">FHP25_37415</name>
</gene>
<dbReference type="InterPro" id="IPR053142">
    <property type="entry name" value="PchR_regulatory_protein"/>
</dbReference>
<proteinExistence type="predicted"/>
<dbReference type="Pfam" id="PF12833">
    <property type="entry name" value="HTH_18"/>
    <property type="match status" value="1"/>
</dbReference>
<dbReference type="AlphaFoldDB" id="A0A5C8P936"/>
<dbReference type="SMART" id="SM00342">
    <property type="entry name" value="HTH_ARAC"/>
    <property type="match status" value="1"/>
</dbReference>
<feature type="domain" description="HTH araC/xylS-type" evidence="1">
    <location>
        <begin position="235"/>
        <end position="340"/>
    </location>
</feature>
<dbReference type="PANTHER" id="PTHR47893:SF1">
    <property type="entry name" value="REGULATORY PROTEIN PCHR"/>
    <property type="match status" value="1"/>
</dbReference>
<dbReference type="InterPro" id="IPR018060">
    <property type="entry name" value="HTH_AraC"/>
</dbReference>
<name>A0A5C8P936_9HYPH</name>
<evidence type="ECO:0000313" key="2">
    <source>
        <dbReference type="EMBL" id="TXL69835.1"/>
    </source>
</evidence>
<dbReference type="PANTHER" id="PTHR47893">
    <property type="entry name" value="REGULATORY PROTEIN PCHR"/>
    <property type="match status" value="1"/>
</dbReference>
<organism evidence="2 3">
    <name type="scientific">Vineibacter terrae</name>
    <dbReference type="NCBI Taxonomy" id="2586908"/>
    <lineage>
        <taxon>Bacteria</taxon>
        <taxon>Pseudomonadati</taxon>
        <taxon>Pseudomonadota</taxon>
        <taxon>Alphaproteobacteria</taxon>
        <taxon>Hyphomicrobiales</taxon>
        <taxon>Vineibacter</taxon>
    </lineage>
</organism>
<evidence type="ECO:0000259" key="1">
    <source>
        <dbReference type="PROSITE" id="PS01124"/>
    </source>
</evidence>
<dbReference type="Proteomes" id="UP000321638">
    <property type="component" value="Unassembled WGS sequence"/>
</dbReference>
<dbReference type="RefSeq" id="WP_147852118.1">
    <property type="nucleotide sequence ID" value="NZ_VDUZ01000071.1"/>
</dbReference>
<accession>A0A5C8P936</accession>
<dbReference type="Gene3D" id="1.10.10.60">
    <property type="entry name" value="Homeodomain-like"/>
    <property type="match status" value="1"/>
</dbReference>
<evidence type="ECO:0000313" key="3">
    <source>
        <dbReference type="Proteomes" id="UP000321638"/>
    </source>
</evidence>
<dbReference type="OrthoDB" id="9802263at2"/>
<sequence length="375" mass="40348">MDGRISSPLAALRYVAGPQENVAPASERMTLRGFSRGALDGSMLGGTLGRHMQLGPGCLSASVDRLRFKRTAFRKTSFSTAVRAVIGTPPDVVTLGFAVEAPEPFVIAGERLPVSTMTVFGPGSVNDVRYPAAVTAITLAMPAALYSDEVAAISRLEPLRFPGRYPAGQAEGRALRQLRDVTATIGQLDIDCPRLLNDSQWRANAERALLDAFFGVLAATAPIAATPSDRLRSAQAIILEADARMDTDPMSIPTIPRLCSALRVSRRTLERAFQDMLNMSPAHYLRVRALNATREQLLRSQPLPGMITRIAIDNGFWHMGRFSLSYRALFGERPIDTLHRANSRRAGAGRAGGFGAPGLITKTSVQTGHAQEGAA</sequence>
<dbReference type="EMBL" id="VDUZ01000071">
    <property type="protein sequence ID" value="TXL69835.1"/>
    <property type="molecule type" value="Genomic_DNA"/>
</dbReference>
<protein>
    <submittedName>
        <fullName evidence="2">AraC family transcriptional regulator</fullName>
    </submittedName>
</protein>
<comment type="caution">
    <text evidence="2">The sequence shown here is derived from an EMBL/GenBank/DDBJ whole genome shotgun (WGS) entry which is preliminary data.</text>
</comment>
<dbReference type="PROSITE" id="PS01124">
    <property type="entry name" value="HTH_ARAC_FAMILY_2"/>
    <property type="match status" value="1"/>
</dbReference>
<dbReference type="GO" id="GO:0003700">
    <property type="term" value="F:DNA-binding transcription factor activity"/>
    <property type="evidence" value="ECO:0007669"/>
    <property type="project" value="InterPro"/>
</dbReference>
<keyword evidence="3" id="KW-1185">Reference proteome</keyword>